<protein>
    <submittedName>
        <fullName evidence="6">Yippee-domain-containing protein</fullName>
    </submittedName>
</protein>
<evidence type="ECO:0000256" key="1">
    <source>
        <dbReference type="ARBA" id="ARBA00005613"/>
    </source>
</evidence>
<reference evidence="6 7" key="1">
    <citation type="journal article" date="2016" name="Mol. Biol. Evol.">
        <title>Comparative Genomics of Early-Diverging Mushroom-Forming Fungi Provides Insights into the Origins of Lignocellulose Decay Capabilities.</title>
        <authorList>
            <person name="Nagy L.G."/>
            <person name="Riley R."/>
            <person name="Tritt A."/>
            <person name="Adam C."/>
            <person name="Daum C."/>
            <person name="Floudas D."/>
            <person name="Sun H."/>
            <person name="Yadav J.S."/>
            <person name="Pangilinan J."/>
            <person name="Larsson K.H."/>
            <person name="Matsuura K."/>
            <person name="Barry K."/>
            <person name="Labutti K."/>
            <person name="Kuo R."/>
            <person name="Ohm R.A."/>
            <person name="Bhattacharya S.S."/>
            <person name="Shirouzu T."/>
            <person name="Yoshinaga Y."/>
            <person name="Martin F.M."/>
            <person name="Grigoriev I.V."/>
            <person name="Hibbett D.S."/>
        </authorList>
    </citation>
    <scope>NUCLEOTIDE SEQUENCE [LARGE SCALE GENOMIC DNA]</scope>
    <source>
        <strain evidence="6 7">HHB14362 ss-1</strain>
    </source>
</reference>
<dbReference type="STRING" id="1314782.A0A165RKK5"/>
<dbReference type="PROSITE" id="PS51792">
    <property type="entry name" value="YIPPEE"/>
    <property type="match status" value="1"/>
</dbReference>
<dbReference type="OrthoDB" id="3241955at2759"/>
<evidence type="ECO:0000256" key="2">
    <source>
        <dbReference type="ARBA" id="ARBA00022723"/>
    </source>
</evidence>
<proteinExistence type="inferred from homology"/>
<organism evidence="6 7">
    <name type="scientific">Neolentinus lepideus HHB14362 ss-1</name>
    <dbReference type="NCBI Taxonomy" id="1314782"/>
    <lineage>
        <taxon>Eukaryota</taxon>
        <taxon>Fungi</taxon>
        <taxon>Dikarya</taxon>
        <taxon>Basidiomycota</taxon>
        <taxon>Agaricomycotina</taxon>
        <taxon>Agaricomycetes</taxon>
        <taxon>Gloeophyllales</taxon>
        <taxon>Gloeophyllaceae</taxon>
        <taxon>Neolentinus</taxon>
    </lineage>
</organism>
<dbReference type="Pfam" id="PF03226">
    <property type="entry name" value="Yippee-Mis18"/>
    <property type="match status" value="1"/>
</dbReference>
<dbReference type="EMBL" id="KV425581">
    <property type="protein sequence ID" value="KZT23947.1"/>
    <property type="molecule type" value="Genomic_DNA"/>
</dbReference>
<keyword evidence="7" id="KW-1185">Reference proteome</keyword>
<dbReference type="GO" id="GO:0046872">
    <property type="term" value="F:metal ion binding"/>
    <property type="evidence" value="ECO:0007669"/>
    <property type="project" value="UniProtKB-KW"/>
</dbReference>
<dbReference type="Proteomes" id="UP000076761">
    <property type="component" value="Unassembled WGS sequence"/>
</dbReference>
<keyword evidence="2" id="KW-0479">Metal-binding</keyword>
<feature type="domain" description="Yippee" evidence="5">
    <location>
        <begin position="24"/>
        <end position="123"/>
    </location>
</feature>
<dbReference type="InterPro" id="IPR039058">
    <property type="entry name" value="Yippee_fam"/>
</dbReference>
<dbReference type="PANTHER" id="PTHR13848">
    <property type="entry name" value="PROTEIN YIPPEE-LIKE CG15309-RELATED"/>
    <property type="match status" value="1"/>
</dbReference>
<name>A0A165RKK5_9AGAM</name>
<keyword evidence="3" id="KW-0862">Zinc</keyword>
<dbReference type="AlphaFoldDB" id="A0A165RKK5"/>
<comment type="similarity">
    <text evidence="1">Belongs to the yippee family.</text>
</comment>
<evidence type="ECO:0000313" key="7">
    <source>
        <dbReference type="Proteomes" id="UP000076761"/>
    </source>
</evidence>
<dbReference type="InterPro" id="IPR034751">
    <property type="entry name" value="Yippee"/>
</dbReference>
<sequence>MSHPSGASSLDMTNWGAQVVKPRRPIICKTCHAHITDMDFLLSRSFTGFCGKAALFASISSTGIILAPPTARLMYTGAHTIQELACRRCRGYLGWKILRAHEWSEKWKDGRFLLELAALTGHELWDEETAQKRQRRRRRTTIIAPSPEEGKRNTMRPRLPDSPTPSP</sequence>
<dbReference type="InParanoid" id="A0A165RKK5"/>
<feature type="region of interest" description="Disordered" evidence="4">
    <location>
        <begin position="129"/>
        <end position="167"/>
    </location>
</feature>
<gene>
    <name evidence="6" type="ORF">NEOLEDRAFT_1135772</name>
</gene>
<evidence type="ECO:0000259" key="5">
    <source>
        <dbReference type="PROSITE" id="PS51792"/>
    </source>
</evidence>
<evidence type="ECO:0000256" key="3">
    <source>
        <dbReference type="ARBA" id="ARBA00022833"/>
    </source>
</evidence>
<evidence type="ECO:0000313" key="6">
    <source>
        <dbReference type="EMBL" id="KZT23947.1"/>
    </source>
</evidence>
<evidence type="ECO:0000256" key="4">
    <source>
        <dbReference type="SAM" id="MobiDB-lite"/>
    </source>
</evidence>
<dbReference type="InterPro" id="IPR004910">
    <property type="entry name" value="Yippee/Mis18/Cereblon"/>
</dbReference>
<accession>A0A165RKK5</accession>